<dbReference type="InterPro" id="IPR050222">
    <property type="entry name" value="MATE_MdtK"/>
</dbReference>
<keyword evidence="12" id="KW-1185">Reference proteome</keyword>
<comment type="caution">
    <text evidence="11">The sequence shown here is derived from an EMBL/GenBank/DDBJ whole genome shotgun (WGS) entry which is preliminary data.</text>
</comment>
<dbReference type="Proteomes" id="UP001339883">
    <property type="component" value="Unassembled WGS sequence"/>
</dbReference>
<dbReference type="PANTHER" id="PTHR43298:SF2">
    <property type="entry name" value="FMN_FAD EXPORTER YEEO-RELATED"/>
    <property type="match status" value="1"/>
</dbReference>
<protein>
    <recommendedName>
        <fullName evidence="9">Multidrug-efflux transporter</fullName>
    </recommendedName>
</protein>
<proteinExistence type="predicted"/>
<dbReference type="InterPro" id="IPR002528">
    <property type="entry name" value="MATE_fam"/>
</dbReference>
<feature type="transmembrane region" description="Helical" evidence="10">
    <location>
        <begin position="390"/>
        <end position="411"/>
    </location>
</feature>
<evidence type="ECO:0000256" key="5">
    <source>
        <dbReference type="ARBA" id="ARBA00022692"/>
    </source>
</evidence>
<feature type="transmembrane region" description="Helical" evidence="10">
    <location>
        <begin position="190"/>
        <end position="214"/>
    </location>
</feature>
<feature type="transmembrane region" description="Helical" evidence="10">
    <location>
        <begin position="161"/>
        <end position="184"/>
    </location>
</feature>
<feature type="transmembrane region" description="Helical" evidence="10">
    <location>
        <begin position="14"/>
        <end position="34"/>
    </location>
</feature>
<reference evidence="11 12" key="1">
    <citation type="submission" date="2019-08" db="EMBL/GenBank/DDBJ databases">
        <title>Five species of Acinetobacter isolated from floral nectar and animal pollinators.</title>
        <authorList>
            <person name="Hendry T.A."/>
        </authorList>
    </citation>
    <scope>NUCLEOTIDE SEQUENCE [LARGE SCALE GENOMIC DNA]</scope>
    <source>
        <strain evidence="11 12">MD18.27</strain>
    </source>
</reference>
<feature type="transmembrane region" description="Helical" evidence="10">
    <location>
        <begin position="278"/>
        <end position="299"/>
    </location>
</feature>
<feature type="transmembrane region" description="Helical" evidence="10">
    <location>
        <begin position="131"/>
        <end position="149"/>
    </location>
</feature>
<keyword evidence="2" id="KW-0813">Transport</keyword>
<evidence type="ECO:0000313" key="11">
    <source>
        <dbReference type="EMBL" id="MEB5477668.1"/>
    </source>
</evidence>
<keyword evidence="4" id="KW-1003">Cell membrane</keyword>
<dbReference type="InterPro" id="IPR048279">
    <property type="entry name" value="MdtK-like"/>
</dbReference>
<evidence type="ECO:0000256" key="2">
    <source>
        <dbReference type="ARBA" id="ARBA00022448"/>
    </source>
</evidence>
<evidence type="ECO:0000256" key="10">
    <source>
        <dbReference type="SAM" id="Phobius"/>
    </source>
</evidence>
<dbReference type="EMBL" id="VTDN01000012">
    <property type="protein sequence ID" value="MEB5477668.1"/>
    <property type="molecule type" value="Genomic_DNA"/>
</dbReference>
<keyword evidence="5 10" id="KW-0812">Transmembrane</keyword>
<dbReference type="NCBIfam" id="TIGR00797">
    <property type="entry name" value="matE"/>
    <property type="match status" value="1"/>
</dbReference>
<evidence type="ECO:0000313" key="12">
    <source>
        <dbReference type="Proteomes" id="UP001339883"/>
    </source>
</evidence>
<keyword evidence="8 10" id="KW-0472">Membrane</keyword>
<evidence type="ECO:0000256" key="3">
    <source>
        <dbReference type="ARBA" id="ARBA00022449"/>
    </source>
</evidence>
<dbReference type="Pfam" id="PF01554">
    <property type="entry name" value="MatE"/>
    <property type="match status" value="2"/>
</dbReference>
<dbReference type="RefSeq" id="WP_277095210.1">
    <property type="nucleotide sequence ID" value="NZ_VTDN01000012.1"/>
</dbReference>
<feature type="transmembrane region" description="Helical" evidence="10">
    <location>
        <begin position="240"/>
        <end position="266"/>
    </location>
</feature>
<keyword evidence="7" id="KW-0406">Ion transport</keyword>
<dbReference type="PIRSF" id="PIRSF006603">
    <property type="entry name" value="DinF"/>
    <property type="match status" value="1"/>
</dbReference>
<evidence type="ECO:0000256" key="1">
    <source>
        <dbReference type="ARBA" id="ARBA00004429"/>
    </source>
</evidence>
<sequence length="451" mass="49688">MTTVVSSRIELKRLLSLMIPILITQFAQAGLGLIDTIMAGRFSALDLAAIAVGVGIWIPVMLLFTGILLATTPLVAEAVGAHNRHEIGHIVRQSLWMAGILGFIALVLLQFMPYLLPLFKVPEDLQPKAGLFLHAIGLGMPAVCLYTSLRCYSEAIGNPRPVTAISLLSLVILIPLNYLFMYGYGPIPRMGSAGCGFATATLQWLMLFSLILYISKAKIYQKDHIFAGFEKFNVLLAKRLLLLGFPIGLAIFFEVSVFSTAAIILSTLGDTVVAAHQIAISVTSQLFMLPMSLAIALTIRVGTYYGEKNLEAMRKVQKVGLMTATVMACLTMSFIALFRHQIISFYTQDQHVAHIAVYLLQFCIAYQLMDAWQVSAAGCLRGMQDTKAPMWATMLAYWVITLPLSIYWIRYASMGPQAVWISLIIGLAVACALLLSRLYFNNKKLAQKYKS</sequence>
<evidence type="ECO:0000256" key="6">
    <source>
        <dbReference type="ARBA" id="ARBA00022989"/>
    </source>
</evidence>
<evidence type="ECO:0000256" key="4">
    <source>
        <dbReference type="ARBA" id="ARBA00022475"/>
    </source>
</evidence>
<comment type="subcellular location">
    <subcellularLocation>
        <location evidence="1">Cell inner membrane</location>
        <topology evidence="1">Multi-pass membrane protein</topology>
    </subcellularLocation>
</comment>
<dbReference type="CDD" id="cd13131">
    <property type="entry name" value="MATE_NorM_like"/>
    <property type="match status" value="1"/>
</dbReference>
<gene>
    <name evidence="11" type="ORF">I2F25_11560</name>
</gene>
<evidence type="ECO:0000256" key="8">
    <source>
        <dbReference type="ARBA" id="ARBA00023136"/>
    </source>
</evidence>
<keyword evidence="3" id="KW-0050">Antiport</keyword>
<feature type="transmembrane region" description="Helical" evidence="10">
    <location>
        <begin position="54"/>
        <end position="75"/>
    </location>
</feature>
<name>A0ABU6DW75_9GAMM</name>
<feature type="transmembrane region" description="Helical" evidence="10">
    <location>
        <begin position="95"/>
        <end position="119"/>
    </location>
</feature>
<evidence type="ECO:0000256" key="9">
    <source>
        <dbReference type="ARBA" id="ARBA00031636"/>
    </source>
</evidence>
<evidence type="ECO:0000256" key="7">
    <source>
        <dbReference type="ARBA" id="ARBA00023065"/>
    </source>
</evidence>
<feature type="transmembrane region" description="Helical" evidence="10">
    <location>
        <begin position="351"/>
        <end position="369"/>
    </location>
</feature>
<feature type="transmembrane region" description="Helical" evidence="10">
    <location>
        <begin position="319"/>
        <end position="339"/>
    </location>
</feature>
<keyword evidence="6 10" id="KW-1133">Transmembrane helix</keyword>
<accession>A0ABU6DW75</accession>
<feature type="transmembrane region" description="Helical" evidence="10">
    <location>
        <begin position="417"/>
        <end position="440"/>
    </location>
</feature>
<dbReference type="PANTHER" id="PTHR43298">
    <property type="entry name" value="MULTIDRUG RESISTANCE PROTEIN NORM-RELATED"/>
    <property type="match status" value="1"/>
</dbReference>
<organism evidence="11 12">
    <name type="scientific">Acinetobacter pollinis</name>
    <dbReference type="NCBI Taxonomy" id="2605270"/>
    <lineage>
        <taxon>Bacteria</taxon>
        <taxon>Pseudomonadati</taxon>
        <taxon>Pseudomonadota</taxon>
        <taxon>Gammaproteobacteria</taxon>
        <taxon>Moraxellales</taxon>
        <taxon>Moraxellaceae</taxon>
        <taxon>Acinetobacter</taxon>
    </lineage>
</organism>